<dbReference type="EMBL" id="CP073041">
    <property type="protein sequence ID" value="UXE58578.1"/>
    <property type="molecule type" value="Genomic_DNA"/>
</dbReference>
<name>A0A977KS05_9CYAN</name>
<keyword evidence="2" id="KW-0378">Hydrolase</keyword>
<keyword evidence="2" id="KW-0255">Endonuclease</keyword>
<dbReference type="InterPro" id="IPR003615">
    <property type="entry name" value="HNH_nuc"/>
</dbReference>
<keyword evidence="2" id="KW-0540">Nuclease</keyword>
<dbReference type="InterPro" id="IPR044925">
    <property type="entry name" value="His-Me_finger_sf"/>
</dbReference>
<feature type="domain" description="HNH nuclease" evidence="1">
    <location>
        <begin position="42"/>
        <end position="90"/>
    </location>
</feature>
<dbReference type="SMART" id="SM00507">
    <property type="entry name" value="HNHc"/>
    <property type="match status" value="1"/>
</dbReference>
<evidence type="ECO:0000313" key="2">
    <source>
        <dbReference type="EMBL" id="UXE58578.1"/>
    </source>
</evidence>
<dbReference type="SUPFAM" id="SSF54060">
    <property type="entry name" value="His-Me finger endonucleases"/>
    <property type="match status" value="1"/>
</dbReference>
<reference evidence="2" key="1">
    <citation type="submission" date="2021-04" db="EMBL/GenBank/DDBJ databases">
        <title>Genome sequence of Woronichinia naegeliana from Washington state freshwater lake bloom.</title>
        <authorList>
            <person name="Dreher T.W."/>
        </authorList>
    </citation>
    <scope>NUCLEOTIDE SEQUENCE</scope>
    <source>
        <strain evidence="2">WA131</strain>
    </source>
</reference>
<organism evidence="2">
    <name type="scientific">Woronichinia naegeliana WA131</name>
    <dbReference type="NCBI Taxonomy" id="2824559"/>
    <lineage>
        <taxon>Bacteria</taxon>
        <taxon>Bacillati</taxon>
        <taxon>Cyanobacteriota</taxon>
        <taxon>Cyanophyceae</taxon>
        <taxon>Synechococcales</taxon>
        <taxon>Coelosphaeriaceae</taxon>
        <taxon>Woronichinia</taxon>
    </lineage>
</organism>
<dbReference type="GO" id="GO:0004519">
    <property type="term" value="F:endonuclease activity"/>
    <property type="evidence" value="ECO:0007669"/>
    <property type="project" value="UniProtKB-KW"/>
</dbReference>
<dbReference type="Pfam" id="PF13392">
    <property type="entry name" value="HNH_3"/>
    <property type="match status" value="1"/>
</dbReference>
<proteinExistence type="predicted"/>
<accession>A0A977KS05</accession>
<dbReference type="Gene3D" id="3.90.75.20">
    <property type="match status" value="1"/>
</dbReference>
<evidence type="ECO:0000259" key="1">
    <source>
        <dbReference type="SMART" id="SM00507"/>
    </source>
</evidence>
<dbReference type="Proteomes" id="UP001065613">
    <property type="component" value="Chromosome"/>
</dbReference>
<dbReference type="AlphaFoldDB" id="A0A977KS05"/>
<dbReference type="KEGG" id="wna:KA717_21270"/>
<protein>
    <submittedName>
        <fullName evidence="2">HNH endonuclease</fullName>
    </submittedName>
</protein>
<gene>
    <name evidence="2" type="ORF">KA717_21270</name>
</gene>
<sequence>MEAKHPMLPYRIFDDGSMLKTRGSGFKQMTKGTSGYSQFSCYGKVWLAHRVIWEAFNGEIPDGFQINHIDGNKANNQLTNLELVTPSENIRHAIQIGLKPPSKAEDNGMAKLTNAQYLMLIQDIIDGLDNTEIGLKYGLHSRYVSLIRHRKRLTSIWNQYESLNGITKTVNSRGLNSKIPIEKRIEVIKKLSTCSNKELAIQLGIDPSQISNVRYKKAWLDAWDVVESEGATTSREA</sequence>